<keyword evidence="2" id="KW-0732">Signal</keyword>
<gene>
    <name evidence="3" type="ORF">ACFP2T_14200</name>
</gene>
<proteinExistence type="predicted"/>
<protein>
    <submittedName>
        <fullName evidence="3">Uncharacterized protein</fullName>
    </submittedName>
</protein>
<evidence type="ECO:0000256" key="2">
    <source>
        <dbReference type="SAM" id="SignalP"/>
    </source>
</evidence>
<evidence type="ECO:0000256" key="1">
    <source>
        <dbReference type="SAM" id="MobiDB-lite"/>
    </source>
</evidence>
<organism evidence="3 4">
    <name type="scientific">Plantactinospora solaniradicis</name>
    <dbReference type="NCBI Taxonomy" id="1723736"/>
    <lineage>
        <taxon>Bacteria</taxon>
        <taxon>Bacillati</taxon>
        <taxon>Actinomycetota</taxon>
        <taxon>Actinomycetes</taxon>
        <taxon>Micromonosporales</taxon>
        <taxon>Micromonosporaceae</taxon>
        <taxon>Plantactinospora</taxon>
    </lineage>
</organism>
<dbReference type="RefSeq" id="WP_377421556.1">
    <property type="nucleotide sequence ID" value="NZ_JBHSPR010000010.1"/>
</dbReference>
<evidence type="ECO:0000313" key="3">
    <source>
        <dbReference type="EMBL" id="MFC6017356.1"/>
    </source>
</evidence>
<reference evidence="4" key="1">
    <citation type="journal article" date="2019" name="Int. J. Syst. Evol. Microbiol.">
        <title>The Global Catalogue of Microorganisms (GCM) 10K type strain sequencing project: providing services to taxonomists for standard genome sequencing and annotation.</title>
        <authorList>
            <consortium name="The Broad Institute Genomics Platform"/>
            <consortium name="The Broad Institute Genome Sequencing Center for Infectious Disease"/>
            <person name="Wu L."/>
            <person name="Ma J."/>
        </authorList>
    </citation>
    <scope>NUCLEOTIDE SEQUENCE [LARGE SCALE GENOMIC DNA]</scope>
    <source>
        <strain evidence="4">ZS-35-S2</strain>
    </source>
</reference>
<evidence type="ECO:0000313" key="4">
    <source>
        <dbReference type="Proteomes" id="UP001596203"/>
    </source>
</evidence>
<dbReference type="Proteomes" id="UP001596203">
    <property type="component" value="Unassembled WGS sequence"/>
</dbReference>
<accession>A0ABW1K7Y4</accession>
<sequence length="170" mass="17550">MTRMLPRLLAGFGLALAGLAGPAAPATAHSDASPARSGASPAQTDRSAAAATGLTITGRYALLGDTPDIVILVGRYSCGPYPDGVPERGVVDLGVRQLVDGIETNAFGYLEPQVCDGEPRWYAAELRSYAGSFVTGAASWSGSGYVEGPGGMQHVHVPTTPIRIRPATLR</sequence>
<feature type="signal peptide" evidence="2">
    <location>
        <begin position="1"/>
        <end position="28"/>
    </location>
</feature>
<feature type="region of interest" description="Disordered" evidence="1">
    <location>
        <begin position="27"/>
        <end position="46"/>
    </location>
</feature>
<keyword evidence="4" id="KW-1185">Reference proteome</keyword>
<dbReference type="EMBL" id="JBHSPR010000010">
    <property type="protein sequence ID" value="MFC6017356.1"/>
    <property type="molecule type" value="Genomic_DNA"/>
</dbReference>
<comment type="caution">
    <text evidence="3">The sequence shown here is derived from an EMBL/GenBank/DDBJ whole genome shotgun (WGS) entry which is preliminary data.</text>
</comment>
<feature type="chain" id="PRO_5046321543" evidence="2">
    <location>
        <begin position="29"/>
        <end position="170"/>
    </location>
</feature>
<name>A0ABW1K7Y4_9ACTN</name>